<comment type="caution">
    <text evidence="2">The sequence shown here is derived from an EMBL/GenBank/DDBJ whole genome shotgun (WGS) entry which is preliminary data.</text>
</comment>
<dbReference type="Proteomes" id="UP001284771">
    <property type="component" value="Unassembled WGS sequence"/>
</dbReference>
<dbReference type="PROSITE" id="PS50943">
    <property type="entry name" value="HTH_CROC1"/>
    <property type="match status" value="1"/>
</dbReference>
<proteinExistence type="predicted"/>
<dbReference type="Pfam" id="PF01381">
    <property type="entry name" value="HTH_3"/>
    <property type="match status" value="1"/>
</dbReference>
<keyword evidence="3" id="KW-1185">Reference proteome</keyword>
<evidence type="ECO:0000259" key="1">
    <source>
        <dbReference type="PROSITE" id="PS50943"/>
    </source>
</evidence>
<evidence type="ECO:0000313" key="3">
    <source>
        <dbReference type="Proteomes" id="UP001284771"/>
    </source>
</evidence>
<reference evidence="3" key="1">
    <citation type="submission" date="2023-07" db="EMBL/GenBank/DDBJ databases">
        <title>Draft genomic sequences of Priestia flexa CCM isolated from the soil of an abandoned mine contaminated by free cyanide in the high Andean zone of Tacna, Peru.</title>
        <authorList>
            <person name="Caceda Quiroz C.J."/>
            <person name="Maraza Chooque G.J."/>
            <person name="Fora Quispe G.L."/>
            <person name="Carpio Mamani M."/>
        </authorList>
    </citation>
    <scope>NUCLEOTIDE SEQUENCE [LARGE SCALE GENOMIC DNA]</scope>
    <source>
        <strain evidence="3">CCM</strain>
    </source>
</reference>
<dbReference type="Gene3D" id="1.10.260.40">
    <property type="entry name" value="lambda repressor-like DNA-binding domains"/>
    <property type="match status" value="1"/>
</dbReference>
<dbReference type="InterPro" id="IPR010982">
    <property type="entry name" value="Lambda_DNA-bd_dom_sf"/>
</dbReference>
<dbReference type="SUPFAM" id="SSF47413">
    <property type="entry name" value="lambda repressor-like DNA-binding domains"/>
    <property type="match status" value="1"/>
</dbReference>
<sequence length="70" mass="8061">MNKNKWLESIRLEKDLTHDQVAVLANIDRSYYTKIENGLTPSVKVSKKIAQVLGFSWTIFFEEKCAKSAQ</sequence>
<evidence type="ECO:0000313" key="2">
    <source>
        <dbReference type="EMBL" id="MDW8515852.1"/>
    </source>
</evidence>
<accession>A0ABU4J4E4</accession>
<dbReference type="InterPro" id="IPR001387">
    <property type="entry name" value="Cro/C1-type_HTH"/>
</dbReference>
<dbReference type="SMART" id="SM00530">
    <property type="entry name" value="HTH_XRE"/>
    <property type="match status" value="1"/>
</dbReference>
<gene>
    <name evidence="2" type="ORF">RIB56_06870</name>
</gene>
<organism evidence="2 3">
    <name type="scientific">Priestia flexa</name>
    <dbReference type="NCBI Taxonomy" id="86664"/>
    <lineage>
        <taxon>Bacteria</taxon>
        <taxon>Bacillati</taxon>
        <taxon>Bacillota</taxon>
        <taxon>Bacilli</taxon>
        <taxon>Bacillales</taxon>
        <taxon>Bacillaceae</taxon>
        <taxon>Priestia</taxon>
    </lineage>
</organism>
<protein>
    <submittedName>
        <fullName evidence="2">Helix-turn-helix transcriptional regulator</fullName>
    </submittedName>
</protein>
<dbReference type="RefSeq" id="WP_318757358.1">
    <property type="nucleotide sequence ID" value="NZ_JAWUZT010000014.1"/>
</dbReference>
<dbReference type="CDD" id="cd00093">
    <property type="entry name" value="HTH_XRE"/>
    <property type="match status" value="1"/>
</dbReference>
<feature type="domain" description="HTH cro/C1-type" evidence="1">
    <location>
        <begin position="7"/>
        <end position="60"/>
    </location>
</feature>
<name>A0ABU4J4E4_9BACI</name>
<dbReference type="EMBL" id="JAWUZT010000014">
    <property type="protein sequence ID" value="MDW8515852.1"/>
    <property type="molecule type" value="Genomic_DNA"/>
</dbReference>